<organism evidence="2 3">
    <name type="scientific">Castellaniella denitrificans</name>
    <dbReference type="NCBI Taxonomy" id="56119"/>
    <lineage>
        <taxon>Bacteria</taxon>
        <taxon>Pseudomonadati</taxon>
        <taxon>Pseudomonadota</taxon>
        <taxon>Betaproteobacteria</taxon>
        <taxon>Burkholderiales</taxon>
        <taxon>Alcaligenaceae</taxon>
        <taxon>Castellaniella</taxon>
    </lineage>
</organism>
<proteinExistence type="predicted"/>
<feature type="transmembrane region" description="Helical" evidence="1">
    <location>
        <begin position="85"/>
        <end position="109"/>
    </location>
</feature>
<dbReference type="Gene3D" id="1.10.10.1320">
    <property type="entry name" value="Anti-sigma factor, zinc-finger domain"/>
    <property type="match status" value="1"/>
</dbReference>
<dbReference type="EMBL" id="JAPWHE010000001">
    <property type="protein sequence ID" value="MCZ4328606.1"/>
    <property type="molecule type" value="Genomic_DNA"/>
</dbReference>
<keyword evidence="3" id="KW-1185">Reference proteome</keyword>
<accession>A0ABT4LZY5</accession>
<dbReference type="InterPro" id="IPR041916">
    <property type="entry name" value="Anti_sigma_zinc_sf"/>
</dbReference>
<keyword evidence="1" id="KW-1133">Transmembrane helix</keyword>
<evidence type="ECO:0000313" key="3">
    <source>
        <dbReference type="Proteomes" id="UP001068379"/>
    </source>
</evidence>
<keyword evidence="1" id="KW-0472">Membrane</keyword>
<evidence type="ECO:0000256" key="1">
    <source>
        <dbReference type="SAM" id="Phobius"/>
    </source>
</evidence>
<evidence type="ECO:0000313" key="2">
    <source>
        <dbReference type="EMBL" id="MCZ4328606.1"/>
    </source>
</evidence>
<reference evidence="2" key="1">
    <citation type="submission" date="2022-12" db="EMBL/GenBank/DDBJ databases">
        <title>Bacterial isolates from different developmental stages of Nematostella vectensis.</title>
        <authorList>
            <person name="Fraune S."/>
        </authorList>
    </citation>
    <scope>NUCLEOTIDE SEQUENCE</scope>
    <source>
        <strain evidence="2">G21619-S1</strain>
    </source>
</reference>
<keyword evidence="1" id="KW-0812">Transmembrane</keyword>
<dbReference type="RefSeq" id="WP_269355995.1">
    <property type="nucleotide sequence ID" value="NZ_JAPWHE010000001.1"/>
</dbReference>
<protein>
    <submittedName>
        <fullName evidence="2">Zf-HC2 domain-containing protein</fullName>
    </submittedName>
</protein>
<dbReference type="Proteomes" id="UP001068379">
    <property type="component" value="Unassembled WGS sequence"/>
</dbReference>
<sequence length="150" mass="15785">MPCPRTVLLSACLDPEWTGRGRALIQAHVAVCPVCAAELETLRAMTGALRTLPDPAGAPDLSHFRHPATAGRRVMVRPFREAMRAWLGWLPAGVAVTASLAAGIGLASWSWPAANPAPPQASLARFDAFGPVPPGGLCAARLCETLKEKT</sequence>
<name>A0ABT4LZY5_9BURK</name>
<comment type="caution">
    <text evidence="2">The sequence shown here is derived from an EMBL/GenBank/DDBJ whole genome shotgun (WGS) entry which is preliminary data.</text>
</comment>
<gene>
    <name evidence="2" type="ORF">O4H32_01380</name>
</gene>